<dbReference type="Proteomes" id="UP000564629">
    <property type="component" value="Unassembled WGS sequence"/>
</dbReference>
<name>A0A511FCQ5_9CELL</name>
<keyword evidence="3" id="KW-1185">Reference proteome</keyword>
<proteinExistence type="predicted"/>
<organism evidence="1 3">
    <name type="scientific">Cellulomonas hominis</name>
    <dbReference type="NCBI Taxonomy" id="156981"/>
    <lineage>
        <taxon>Bacteria</taxon>
        <taxon>Bacillati</taxon>
        <taxon>Actinomycetota</taxon>
        <taxon>Actinomycetes</taxon>
        <taxon>Micrococcales</taxon>
        <taxon>Cellulomonadaceae</taxon>
        <taxon>Cellulomonas</taxon>
    </lineage>
</organism>
<sequence>MTVLDAPARQETEGTWLTATVRPAGSFGRAESGRLRALLDALSACASIVVLDLRSARLRSRRAAEVVDEAATRLEARGGCLLCVHADAETRGHLAQAGPHAVVLDDGVDPVLAAGPGVRG</sequence>
<dbReference type="EMBL" id="JACHDN010000001">
    <property type="protein sequence ID" value="MBB5473641.1"/>
    <property type="molecule type" value="Genomic_DNA"/>
</dbReference>
<dbReference type="EMBL" id="BJVQ01000028">
    <property type="protein sequence ID" value="GEL47039.1"/>
    <property type="molecule type" value="Genomic_DNA"/>
</dbReference>
<evidence type="ECO:0000313" key="4">
    <source>
        <dbReference type="Proteomes" id="UP000564629"/>
    </source>
</evidence>
<evidence type="ECO:0000313" key="3">
    <source>
        <dbReference type="Proteomes" id="UP000321723"/>
    </source>
</evidence>
<comment type="caution">
    <text evidence="1">The sequence shown here is derived from an EMBL/GenBank/DDBJ whole genome shotgun (WGS) entry which is preliminary data.</text>
</comment>
<evidence type="ECO:0008006" key="5">
    <source>
        <dbReference type="Google" id="ProtNLM"/>
    </source>
</evidence>
<reference evidence="1 3" key="1">
    <citation type="submission" date="2019-07" db="EMBL/GenBank/DDBJ databases">
        <title>Whole genome shotgun sequence of Cellulomonas hominis NBRC 16055.</title>
        <authorList>
            <person name="Hosoyama A."/>
            <person name="Uohara A."/>
            <person name="Ohji S."/>
            <person name="Ichikawa N."/>
        </authorList>
    </citation>
    <scope>NUCLEOTIDE SEQUENCE [LARGE SCALE GENOMIC DNA]</scope>
    <source>
        <strain evidence="1 3">NBRC 16055</strain>
    </source>
</reference>
<accession>A0A511FCQ5</accession>
<dbReference type="RefSeq" id="WP_183835019.1">
    <property type="nucleotide sequence ID" value="NZ_BJVQ01000028.1"/>
</dbReference>
<dbReference type="AlphaFoldDB" id="A0A511FCQ5"/>
<reference evidence="2 4" key="2">
    <citation type="submission" date="2020-08" db="EMBL/GenBank/DDBJ databases">
        <title>Sequencing the genomes of 1000 actinobacteria strains.</title>
        <authorList>
            <person name="Klenk H.-P."/>
        </authorList>
    </citation>
    <scope>NUCLEOTIDE SEQUENCE [LARGE SCALE GENOMIC DNA]</scope>
    <source>
        <strain evidence="2 4">DSM 9581</strain>
    </source>
</reference>
<evidence type="ECO:0000313" key="2">
    <source>
        <dbReference type="EMBL" id="MBB5473641.1"/>
    </source>
</evidence>
<dbReference type="Proteomes" id="UP000321723">
    <property type="component" value="Unassembled WGS sequence"/>
</dbReference>
<protein>
    <recommendedName>
        <fullName evidence="5">STAS domain-containing protein</fullName>
    </recommendedName>
</protein>
<gene>
    <name evidence="1" type="ORF">CHO01_21550</name>
    <name evidence="2" type="ORF">HNR08_002377</name>
</gene>
<evidence type="ECO:0000313" key="1">
    <source>
        <dbReference type="EMBL" id="GEL47039.1"/>
    </source>
</evidence>